<feature type="compositionally biased region" description="Basic and acidic residues" evidence="12">
    <location>
        <begin position="130"/>
        <end position="159"/>
    </location>
</feature>
<evidence type="ECO:0000256" key="4">
    <source>
        <dbReference type="ARBA" id="ARBA00022499"/>
    </source>
</evidence>
<keyword evidence="14" id="KW-1185">Reference proteome</keyword>
<evidence type="ECO:0000256" key="6">
    <source>
        <dbReference type="ARBA" id="ARBA00022690"/>
    </source>
</evidence>
<feature type="compositionally biased region" description="Low complexity" evidence="12">
    <location>
        <begin position="737"/>
        <end position="748"/>
    </location>
</feature>
<dbReference type="GO" id="GO:0010859">
    <property type="term" value="F:calcium-dependent cysteine-type endopeptidase inhibitor activity"/>
    <property type="evidence" value="ECO:0007669"/>
    <property type="project" value="TreeGrafter"/>
</dbReference>
<organism evidence="13 14">
    <name type="scientific">Callorhinchus milii</name>
    <name type="common">Ghost shark</name>
    <dbReference type="NCBI Taxonomy" id="7868"/>
    <lineage>
        <taxon>Eukaryota</taxon>
        <taxon>Metazoa</taxon>
        <taxon>Chordata</taxon>
        <taxon>Craniata</taxon>
        <taxon>Vertebrata</taxon>
        <taxon>Chondrichthyes</taxon>
        <taxon>Holocephali</taxon>
        <taxon>Chimaeriformes</taxon>
        <taxon>Callorhinchidae</taxon>
        <taxon>Callorhinchus</taxon>
    </lineage>
</organism>
<protein>
    <recommendedName>
        <fullName evidence="3">Calpastatin</fullName>
    </recommendedName>
    <alternativeName>
        <fullName evidence="11">Calpain inhibitor</fullName>
    </alternativeName>
</protein>
<dbReference type="InterPro" id="IPR026998">
    <property type="entry name" value="Calpastatin"/>
</dbReference>
<dbReference type="PANTHER" id="PTHR10077">
    <property type="entry name" value="CALPASTATIN"/>
    <property type="match status" value="1"/>
</dbReference>
<sequence length="987" mass="103823">MEPGSKTNPAAKQATSSSSFSGAKPKDTALGKAATVSSTKSSGTTGEKQSHSPIAGSQKGKMVLGKTSDTSKPKNPKESASVSSTASGSANKSAAQGKSDPSAVSLLADTLLPEDTGPTAPKYTGPNVQEDPRSEKKIKKLGEDERTIPPDYRFEEDPNTKVLTDKALIDPLTFDIKSDASISKSAAPPPSYSQAAASKQKEGKTDAHGAFDELSDMLLPEGPVHSGPKYTGPQIKEKTACEKIADKVGEREDSLPPEYRLLPEATSKKDTSVGTHVHPAEKPKPQIQSDIMDVMALDFAQSSPGLITKSPAPSSHCAAPLQKKDQIEPVKASAAFSVSASQPAPKGKTGDMGALDALSDMLQPEAPVHSGPKYTGPEVKEKAAHEKLADKVGEREDSIPPNYRFSSEGADKKGPAVVAPTDSGKKPELLTKIDPVDAMALDFAQSSPAVITKSAVASSHAAPPMQKQDQIEPVRMSAACSVSASKHDAKGKTGDMGALDALSDMLQPEAPVHSGPKYTGPEVKEKKAHEKLADKVGEREDSLPPDYRFNPEDIAKKGPAVPVSTDTAKKPELLTNADVLDAMASDFAQSSPAIITQSAVASSHAAPPKQTKDQIEPVKASAACSVSASQPAPKGKNGDMGALDALSDMLQPEAPVHSGPKYTGPEVKEKAAREKLADKVGEREDSLPPDYRFILEGTDKKGSVVGAPTDPVKKPEVDLLDAMASDFIQSSPATITQSAAAQSHSAAPMLKKDQSECEFVKATSASSVSASQSAAQGKIGDMGALDELSDMLQPETPVHSGPKYTGPEVKEKTATEKLANKVGERESSLPPDYRFKPEDTDNKGPAVGAAIDLSKKSKMTETQVMDAMSLDFGQNSETLMSKSQAGGTKQKKMDNKAGGLSIETSPTSPTSPKSPKSPTSPTSPTKAKDTASKSAKVNTNIIKMISSDNALPFIYCPMCELVKKIVYTKWNCRLILWSGLVICRDYI</sequence>
<feature type="region of interest" description="Disordered" evidence="12">
    <location>
        <begin position="599"/>
        <end position="690"/>
    </location>
</feature>
<feature type="compositionally biased region" description="Basic and acidic residues" evidence="12">
    <location>
        <begin position="199"/>
        <end position="211"/>
    </location>
</feature>
<reference evidence="13" key="5">
    <citation type="submission" date="2025-09" db="UniProtKB">
        <authorList>
            <consortium name="Ensembl"/>
        </authorList>
    </citation>
    <scope>IDENTIFICATION</scope>
</reference>
<dbReference type="AlphaFoldDB" id="A0A4W3JGE4"/>
<feature type="compositionally biased region" description="Low complexity" evidence="12">
    <location>
        <begin position="180"/>
        <end position="198"/>
    </location>
</feature>
<keyword evidence="5" id="KW-0597">Phosphoprotein</keyword>
<keyword evidence="9" id="KW-0832">Ubl conjugation</keyword>
<dbReference type="Ensembl" id="ENSCMIT00000042051.1">
    <property type="protein sequence ID" value="ENSCMIP00000041462.1"/>
    <property type="gene ID" value="ENSCMIG00000017241.1"/>
</dbReference>
<feature type="region of interest" description="Disordered" evidence="12">
    <location>
        <begin position="880"/>
        <end position="933"/>
    </location>
</feature>
<proteinExistence type="inferred from homology"/>
<keyword evidence="10" id="KW-0007">Acetylation</keyword>
<evidence type="ECO:0000256" key="7">
    <source>
        <dbReference type="ARBA" id="ARBA00022704"/>
    </source>
</evidence>
<feature type="compositionally biased region" description="Basic and acidic residues" evidence="12">
    <location>
        <begin position="235"/>
        <end position="254"/>
    </location>
</feature>
<evidence type="ECO:0000256" key="2">
    <source>
        <dbReference type="ARBA" id="ARBA00009487"/>
    </source>
</evidence>
<evidence type="ECO:0000256" key="11">
    <source>
        <dbReference type="ARBA" id="ARBA00033013"/>
    </source>
</evidence>
<evidence type="ECO:0000256" key="12">
    <source>
        <dbReference type="SAM" id="MobiDB-lite"/>
    </source>
</evidence>
<feature type="region of interest" description="Disordered" evidence="12">
    <location>
        <begin position="737"/>
        <end position="854"/>
    </location>
</feature>
<reference evidence="14" key="3">
    <citation type="journal article" date="2014" name="Nature">
        <title>Elephant shark genome provides unique insights into gnathostome evolution.</title>
        <authorList>
            <consortium name="International Elephant Shark Genome Sequencing Consortium"/>
            <person name="Venkatesh B."/>
            <person name="Lee A.P."/>
            <person name="Ravi V."/>
            <person name="Maurya A.K."/>
            <person name="Lian M.M."/>
            <person name="Swann J.B."/>
            <person name="Ohta Y."/>
            <person name="Flajnik M.F."/>
            <person name="Sutoh Y."/>
            <person name="Kasahara M."/>
            <person name="Hoon S."/>
            <person name="Gangu V."/>
            <person name="Roy S.W."/>
            <person name="Irimia M."/>
            <person name="Korzh V."/>
            <person name="Kondrychyn I."/>
            <person name="Lim Z.W."/>
            <person name="Tay B.H."/>
            <person name="Tohari S."/>
            <person name="Kong K.W."/>
            <person name="Ho S."/>
            <person name="Lorente-Galdos B."/>
            <person name="Quilez J."/>
            <person name="Marques-Bonet T."/>
            <person name="Raney B.J."/>
            <person name="Ingham P.W."/>
            <person name="Tay A."/>
            <person name="Hillier L.W."/>
            <person name="Minx P."/>
            <person name="Boehm T."/>
            <person name="Wilson R.K."/>
            <person name="Brenner S."/>
            <person name="Warren W.C."/>
        </authorList>
    </citation>
    <scope>NUCLEOTIDE SEQUENCE [LARGE SCALE GENOMIC DNA]</scope>
</reference>
<feature type="region of interest" description="Disordered" evidence="12">
    <location>
        <begin position="458"/>
        <end position="569"/>
    </location>
</feature>
<dbReference type="GeneTree" id="ENSGT00390000002993"/>
<feature type="compositionally biased region" description="Polar residues" evidence="12">
    <location>
        <begin position="1"/>
        <end position="21"/>
    </location>
</feature>
<feature type="region of interest" description="Disordered" evidence="12">
    <location>
        <begin position="1"/>
        <end position="159"/>
    </location>
</feature>
<keyword evidence="8" id="KW-0677">Repeat</keyword>
<reference evidence="14" key="1">
    <citation type="journal article" date="2006" name="Science">
        <title>Ancient noncoding elements conserved in the human genome.</title>
        <authorList>
            <person name="Venkatesh B."/>
            <person name="Kirkness E.F."/>
            <person name="Loh Y.H."/>
            <person name="Halpern A.L."/>
            <person name="Lee A.P."/>
            <person name="Johnson J."/>
            <person name="Dandona N."/>
            <person name="Viswanathan L.D."/>
            <person name="Tay A."/>
            <person name="Venter J.C."/>
            <person name="Strausberg R.L."/>
            <person name="Brenner S."/>
        </authorList>
    </citation>
    <scope>NUCLEOTIDE SEQUENCE [LARGE SCALE GENOMIC DNA]</scope>
</reference>
<feature type="compositionally biased region" description="Basic and acidic residues" evidence="12">
    <location>
        <begin position="808"/>
        <end position="842"/>
    </location>
</feature>
<feature type="compositionally biased region" description="Low complexity" evidence="12">
    <location>
        <begin position="31"/>
        <end position="46"/>
    </location>
</feature>
<keyword evidence="4" id="KW-1017">Isopeptide bond</keyword>
<accession>A0A4W3JGE4</accession>
<feature type="compositionally biased region" description="Low complexity" evidence="12">
    <location>
        <begin position="620"/>
        <end position="629"/>
    </location>
</feature>
<evidence type="ECO:0000256" key="5">
    <source>
        <dbReference type="ARBA" id="ARBA00022553"/>
    </source>
</evidence>
<feature type="compositionally biased region" description="Low complexity" evidence="12">
    <location>
        <begin position="332"/>
        <end position="341"/>
    </location>
</feature>
<feature type="region of interest" description="Disordered" evidence="12">
    <location>
        <begin position="305"/>
        <end position="429"/>
    </location>
</feature>
<feature type="compositionally biased region" description="Low complexity" evidence="12">
    <location>
        <begin position="762"/>
        <end position="775"/>
    </location>
</feature>
<dbReference type="PANTHER" id="PTHR10077:SF0">
    <property type="entry name" value="CALPASTATIN"/>
    <property type="match status" value="1"/>
</dbReference>
<dbReference type="Proteomes" id="UP000314986">
    <property type="component" value="Unassembled WGS sequence"/>
</dbReference>
<reference evidence="14" key="2">
    <citation type="journal article" date="2007" name="PLoS Biol.">
        <title>Survey sequencing and comparative analysis of the elephant shark (Callorhinchus milii) genome.</title>
        <authorList>
            <person name="Venkatesh B."/>
            <person name="Kirkness E.F."/>
            <person name="Loh Y.H."/>
            <person name="Halpern A.L."/>
            <person name="Lee A.P."/>
            <person name="Johnson J."/>
            <person name="Dandona N."/>
            <person name="Viswanathan L.D."/>
            <person name="Tay A."/>
            <person name="Venter J.C."/>
            <person name="Strausberg R.L."/>
            <person name="Brenner S."/>
        </authorList>
    </citation>
    <scope>NUCLEOTIDE SEQUENCE [LARGE SCALE GENOMIC DNA]</scope>
</reference>
<evidence type="ECO:0000256" key="8">
    <source>
        <dbReference type="ARBA" id="ARBA00022737"/>
    </source>
</evidence>
<evidence type="ECO:0000256" key="10">
    <source>
        <dbReference type="ARBA" id="ARBA00022990"/>
    </source>
</evidence>
<feature type="compositionally biased region" description="Basic and acidic residues" evidence="12">
    <location>
        <begin position="666"/>
        <end position="686"/>
    </location>
</feature>
<feature type="compositionally biased region" description="Basic and acidic residues" evidence="12">
    <location>
        <begin position="378"/>
        <end position="398"/>
    </location>
</feature>
<feature type="region of interest" description="Disordered" evidence="12">
    <location>
        <begin position="180"/>
        <end position="287"/>
    </location>
</feature>
<evidence type="ECO:0000313" key="13">
    <source>
        <dbReference type="Ensembl" id="ENSCMIP00000041462.1"/>
    </source>
</evidence>
<feature type="compositionally biased region" description="Basic and acidic residues" evidence="12">
    <location>
        <begin position="522"/>
        <end position="542"/>
    </location>
</feature>
<keyword evidence="7" id="KW-0789">Thiol protease inhibitor</keyword>
<dbReference type="InterPro" id="IPR001259">
    <property type="entry name" value="Prot_inh_calpain"/>
</dbReference>
<evidence type="ECO:0000313" key="14">
    <source>
        <dbReference type="Proteomes" id="UP000314986"/>
    </source>
</evidence>
<name>A0A4W3JGE4_CALMI</name>
<dbReference type="GO" id="GO:0005737">
    <property type="term" value="C:cytoplasm"/>
    <property type="evidence" value="ECO:0007669"/>
    <property type="project" value="TreeGrafter"/>
</dbReference>
<feature type="compositionally biased region" description="Low complexity" evidence="12">
    <location>
        <begin position="79"/>
        <end position="95"/>
    </location>
</feature>
<comment type="similarity">
    <text evidence="2">Belongs to the protease inhibitor I27 (calpastatin) family.</text>
</comment>
<evidence type="ECO:0000256" key="3">
    <source>
        <dbReference type="ARBA" id="ARBA00017619"/>
    </source>
</evidence>
<gene>
    <name evidence="13" type="primary">cast</name>
</gene>
<comment type="function">
    <text evidence="1">Specific inhibition of calpain (calcium-dependent cysteine protease). Plays a key role in postmortem tenderization of meat and have been proposed to be involved in muscle protein degradation in living tissue.</text>
</comment>
<feature type="compositionally biased region" description="Basic and acidic residues" evidence="12">
    <location>
        <begin position="750"/>
        <end position="759"/>
    </location>
</feature>
<keyword evidence="6" id="KW-0646">Protease inhibitor</keyword>
<evidence type="ECO:0000256" key="1">
    <source>
        <dbReference type="ARBA" id="ARBA00002637"/>
    </source>
</evidence>
<feature type="compositionally biased region" description="Low complexity" evidence="12">
    <location>
        <begin position="904"/>
        <end position="925"/>
    </location>
</feature>
<dbReference type="Pfam" id="PF00748">
    <property type="entry name" value="Calpain_inhib"/>
    <property type="match status" value="6"/>
</dbReference>
<reference evidence="13" key="4">
    <citation type="submission" date="2025-08" db="UniProtKB">
        <authorList>
            <consortium name="Ensembl"/>
        </authorList>
    </citation>
    <scope>IDENTIFICATION</scope>
</reference>
<evidence type="ECO:0000256" key="9">
    <source>
        <dbReference type="ARBA" id="ARBA00022843"/>
    </source>
</evidence>